<keyword evidence="1" id="KW-0808">Transferase</keyword>
<feature type="compositionally biased region" description="Basic and acidic residues" evidence="6">
    <location>
        <begin position="446"/>
        <end position="460"/>
    </location>
</feature>
<keyword evidence="2 5" id="KW-0547">Nucleotide-binding</keyword>
<keyword evidence="4 5" id="KW-0067">ATP-binding</keyword>
<dbReference type="SUPFAM" id="SSF56112">
    <property type="entry name" value="Protein kinase-like (PK-like)"/>
    <property type="match status" value="1"/>
</dbReference>
<gene>
    <name evidence="8" type="ORF">AVDCRST_MAG74-2815</name>
</gene>
<dbReference type="EMBL" id="CADCUR010000255">
    <property type="protein sequence ID" value="CAA9418732.1"/>
    <property type="molecule type" value="Genomic_DNA"/>
</dbReference>
<feature type="region of interest" description="Disordered" evidence="6">
    <location>
        <begin position="429"/>
        <end position="484"/>
    </location>
</feature>
<evidence type="ECO:0000256" key="6">
    <source>
        <dbReference type="SAM" id="MobiDB-lite"/>
    </source>
</evidence>
<dbReference type="Gene3D" id="3.30.200.20">
    <property type="entry name" value="Phosphorylase Kinase, domain 1"/>
    <property type="match status" value="1"/>
</dbReference>
<dbReference type="InterPro" id="IPR017441">
    <property type="entry name" value="Protein_kinase_ATP_BS"/>
</dbReference>
<proteinExistence type="predicted"/>
<keyword evidence="3 8" id="KW-0418">Kinase</keyword>
<evidence type="ECO:0000256" key="1">
    <source>
        <dbReference type="ARBA" id="ARBA00022679"/>
    </source>
</evidence>
<dbReference type="PROSITE" id="PS00107">
    <property type="entry name" value="PROTEIN_KINASE_ATP"/>
    <property type="match status" value="1"/>
</dbReference>
<dbReference type="Gene3D" id="1.10.510.10">
    <property type="entry name" value="Transferase(Phosphotransferase) domain 1"/>
    <property type="match status" value="1"/>
</dbReference>
<dbReference type="PROSITE" id="PS50011">
    <property type="entry name" value="PROTEIN_KINASE_DOM"/>
    <property type="match status" value="1"/>
</dbReference>
<dbReference type="InterPro" id="IPR000719">
    <property type="entry name" value="Prot_kinase_dom"/>
</dbReference>
<evidence type="ECO:0000259" key="7">
    <source>
        <dbReference type="PROSITE" id="PS50011"/>
    </source>
</evidence>
<evidence type="ECO:0000256" key="2">
    <source>
        <dbReference type="ARBA" id="ARBA00022741"/>
    </source>
</evidence>
<keyword evidence="8" id="KW-0723">Serine/threonine-protein kinase</keyword>
<protein>
    <submittedName>
        <fullName evidence="8">Serine/threonine protein kinase</fullName>
    </submittedName>
</protein>
<name>A0A6J4PQ04_9BACT</name>
<accession>A0A6J4PQ04</accession>
<dbReference type="GO" id="GO:0005524">
    <property type="term" value="F:ATP binding"/>
    <property type="evidence" value="ECO:0007669"/>
    <property type="project" value="UniProtKB-UniRule"/>
</dbReference>
<feature type="domain" description="Protein kinase" evidence="7">
    <location>
        <begin position="12"/>
        <end position="276"/>
    </location>
</feature>
<feature type="binding site" evidence="5">
    <location>
        <position position="41"/>
    </location>
    <ligand>
        <name>ATP</name>
        <dbReference type="ChEBI" id="CHEBI:30616"/>
    </ligand>
</feature>
<dbReference type="PANTHER" id="PTHR43289">
    <property type="entry name" value="MITOGEN-ACTIVATED PROTEIN KINASE KINASE KINASE 20-RELATED"/>
    <property type="match status" value="1"/>
</dbReference>
<evidence type="ECO:0000256" key="5">
    <source>
        <dbReference type="PROSITE-ProRule" id="PRU10141"/>
    </source>
</evidence>
<dbReference type="InterPro" id="IPR011009">
    <property type="entry name" value="Kinase-like_dom_sf"/>
</dbReference>
<dbReference type="CDD" id="cd14014">
    <property type="entry name" value="STKc_PknB_like"/>
    <property type="match status" value="1"/>
</dbReference>
<feature type="compositionally biased region" description="Polar residues" evidence="6">
    <location>
        <begin position="461"/>
        <end position="471"/>
    </location>
</feature>
<evidence type="ECO:0000313" key="8">
    <source>
        <dbReference type="EMBL" id="CAA9418732.1"/>
    </source>
</evidence>
<dbReference type="PANTHER" id="PTHR43289:SF6">
    <property type="entry name" value="SERINE_THREONINE-PROTEIN KINASE NEKL-3"/>
    <property type="match status" value="1"/>
</dbReference>
<feature type="compositionally biased region" description="Acidic residues" evidence="6">
    <location>
        <begin position="474"/>
        <end position="484"/>
    </location>
</feature>
<sequence length="555" mass="60357">MIETGTVLQNRYRIEKQIGQGGMGKVYVATDERFKSTVAIKETVFEDGNLRKAFEREARLLNSLKHSALPRVSDHFNEKDGQFLVMEFIAGDDLAEMMEKSGAAFPLETVLQWAHQLCDALEYLHAQDIIHRDIKPQNLKLAPNGQIVLLDFGLAKGNATDAPHQTAAKSIFGFSRSYASLEQIQGAGTEPRSDLYSLGATLYHLLTGIPPADALTRAMNVLNKQSDPLIPAYLVNNQIPRGVAEVLQKTMALDAGERPVSANAMRSMLDASDKFIDANAAESIVEKSLSTDFLTQETKIMGAKTNVFADAQPEIETKVASAANVSEENQYKTRIVGGDIESNKTLVQASAETKSPQRAKAVGATVLGGALLAGSVLAAGYFLTSGSSQSATDGGNTNAASANNVFVIKAENANIFGGDASNANAVLSNKQPADNSRNEPPVKQSETVRNKAKETKKTSENSKQAAKSGKTNVGEDEMVISEETIETKDMIIDENGIRMKKPQPPLPPVLPPEQLKYLTPEQIRKFEQYHRRLNRLKNMKKRVIVVNPPTPKPTP</sequence>
<dbReference type="SMART" id="SM00220">
    <property type="entry name" value="S_TKc"/>
    <property type="match status" value="1"/>
</dbReference>
<dbReference type="AlphaFoldDB" id="A0A6J4PQ04"/>
<evidence type="ECO:0000256" key="3">
    <source>
        <dbReference type="ARBA" id="ARBA00022777"/>
    </source>
</evidence>
<dbReference type="GO" id="GO:0004674">
    <property type="term" value="F:protein serine/threonine kinase activity"/>
    <property type="evidence" value="ECO:0007669"/>
    <property type="project" value="UniProtKB-KW"/>
</dbReference>
<evidence type="ECO:0000256" key="4">
    <source>
        <dbReference type="ARBA" id="ARBA00022840"/>
    </source>
</evidence>
<organism evidence="8">
    <name type="scientific">uncultured Pyrinomonadaceae bacterium</name>
    <dbReference type="NCBI Taxonomy" id="2283094"/>
    <lineage>
        <taxon>Bacteria</taxon>
        <taxon>Pseudomonadati</taxon>
        <taxon>Acidobacteriota</taxon>
        <taxon>Blastocatellia</taxon>
        <taxon>Blastocatellales</taxon>
        <taxon>Pyrinomonadaceae</taxon>
        <taxon>environmental samples</taxon>
    </lineage>
</organism>
<dbReference type="Pfam" id="PF00069">
    <property type="entry name" value="Pkinase"/>
    <property type="match status" value="1"/>
</dbReference>
<reference evidence="8" key="1">
    <citation type="submission" date="2020-02" db="EMBL/GenBank/DDBJ databases">
        <authorList>
            <person name="Meier V. D."/>
        </authorList>
    </citation>
    <scope>NUCLEOTIDE SEQUENCE</scope>
    <source>
        <strain evidence="8">AVDCRST_MAG74</strain>
    </source>
</reference>